<dbReference type="GO" id="GO:0008710">
    <property type="term" value="F:8-amino-7-oxononanoate synthase activity"/>
    <property type="evidence" value="ECO:0007669"/>
    <property type="project" value="TreeGrafter"/>
</dbReference>
<dbReference type="InterPro" id="IPR015421">
    <property type="entry name" value="PyrdxlP-dep_Trfase_major"/>
</dbReference>
<dbReference type="NCBIfam" id="NF005526">
    <property type="entry name" value="PRK07179.1"/>
    <property type="match status" value="1"/>
</dbReference>
<keyword evidence="6" id="KW-1185">Reference proteome</keyword>
<dbReference type="Gene3D" id="3.40.640.10">
    <property type="entry name" value="Type I PLP-dependent aspartate aminotransferase-like (Major domain)"/>
    <property type="match status" value="1"/>
</dbReference>
<dbReference type="OrthoDB" id="9807157at2"/>
<dbReference type="GO" id="GO:0030170">
    <property type="term" value="F:pyridoxal phosphate binding"/>
    <property type="evidence" value="ECO:0007669"/>
    <property type="project" value="InterPro"/>
</dbReference>
<gene>
    <name evidence="5" type="ORF">FGF66_11235</name>
</gene>
<reference evidence="5 6" key="1">
    <citation type="submission" date="2019-05" db="EMBL/GenBank/DDBJ databases">
        <title>Draft Whole-Genome sequence of the green sulfur bacterium Chlorobaculum thiosulfatiphilum DSM 249.</title>
        <authorList>
            <person name="Meyer T.E."/>
            <person name="Kyndt J.A."/>
        </authorList>
    </citation>
    <scope>NUCLEOTIDE SEQUENCE [LARGE SCALE GENOMIC DNA]</scope>
    <source>
        <strain evidence="5 6">DSM 249</strain>
    </source>
</reference>
<evidence type="ECO:0000256" key="2">
    <source>
        <dbReference type="ARBA" id="ARBA00022679"/>
    </source>
</evidence>
<dbReference type="Gene3D" id="3.90.1150.10">
    <property type="entry name" value="Aspartate Aminotransferase, domain 1"/>
    <property type="match status" value="1"/>
</dbReference>
<dbReference type="PANTHER" id="PTHR13693">
    <property type="entry name" value="CLASS II AMINOTRANSFERASE/8-AMINO-7-OXONONANOATE SYNTHASE"/>
    <property type="match status" value="1"/>
</dbReference>
<evidence type="ECO:0000313" key="6">
    <source>
        <dbReference type="Proteomes" id="UP000308271"/>
    </source>
</evidence>
<dbReference type="SUPFAM" id="SSF53383">
    <property type="entry name" value="PLP-dependent transferases"/>
    <property type="match status" value="1"/>
</dbReference>
<feature type="domain" description="Aminotransferase class I/classII large" evidence="4">
    <location>
        <begin position="54"/>
        <end position="387"/>
    </location>
</feature>
<name>A0A5C4S1N1_CHLTI</name>
<dbReference type="InterPro" id="IPR004839">
    <property type="entry name" value="Aminotransferase_I/II_large"/>
</dbReference>
<dbReference type="Pfam" id="PF00155">
    <property type="entry name" value="Aminotran_1_2"/>
    <property type="match status" value="1"/>
</dbReference>
<dbReference type="Proteomes" id="UP000308271">
    <property type="component" value="Unassembled WGS sequence"/>
</dbReference>
<dbReference type="AlphaFoldDB" id="A0A5C4S1N1"/>
<comment type="caution">
    <text evidence="5">The sequence shown here is derived from an EMBL/GenBank/DDBJ whole genome shotgun (WGS) entry which is preliminary data.</text>
</comment>
<dbReference type="PANTHER" id="PTHR13693:SF100">
    <property type="entry name" value="8-AMINO-7-OXONONANOATE SYNTHASE"/>
    <property type="match status" value="1"/>
</dbReference>
<accession>A0A5C4S1N1</accession>
<dbReference type="GO" id="GO:0009102">
    <property type="term" value="P:biotin biosynthetic process"/>
    <property type="evidence" value="ECO:0007669"/>
    <property type="project" value="TreeGrafter"/>
</dbReference>
<comment type="cofactor">
    <cofactor evidence="1">
        <name>pyridoxal 5'-phosphate</name>
        <dbReference type="ChEBI" id="CHEBI:597326"/>
    </cofactor>
</comment>
<keyword evidence="2" id="KW-0808">Transferase</keyword>
<keyword evidence="3" id="KW-0663">Pyridoxal phosphate</keyword>
<dbReference type="EMBL" id="VDCH01000033">
    <property type="protein sequence ID" value="TNJ37119.1"/>
    <property type="molecule type" value="Genomic_DNA"/>
</dbReference>
<protein>
    <submittedName>
        <fullName evidence="5">Quorum-sensing autoinducer synthase</fullName>
    </submittedName>
</protein>
<evidence type="ECO:0000259" key="4">
    <source>
        <dbReference type="Pfam" id="PF00155"/>
    </source>
</evidence>
<evidence type="ECO:0000313" key="5">
    <source>
        <dbReference type="EMBL" id="TNJ37119.1"/>
    </source>
</evidence>
<evidence type="ECO:0000256" key="1">
    <source>
        <dbReference type="ARBA" id="ARBA00001933"/>
    </source>
</evidence>
<dbReference type="InterPro" id="IPR050087">
    <property type="entry name" value="AON_synthase_class-II"/>
</dbReference>
<organism evidence="5 6">
    <name type="scientific">Chlorobaculum thiosulfatiphilum</name>
    <name type="common">Chlorobium limicola f.sp. thiosulfatophilum</name>
    <dbReference type="NCBI Taxonomy" id="115852"/>
    <lineage>
        <taxon>Bacteria</taxon>
        <taxon>Pseudomonadati</taxon>
        <taxon>Chlorobiota</taxon>
        <taxon>Chlorobiia</taxon>
        <taxon>Chlorobiales</taxon>
        <taxon>Chlorobiaceae</taxon>
        <taxon>Chlorobaculum</taxon>
    </lineage>
</organism>
<dbReference type="InterPro" id="IPR015422">
    <property type="entry name" value="PyrdxlP-dep_Trfase_small"/>
</dbReference>
<evidence type="ECO:0000256" key="3">
    <source>
        <dbReference type="ARBA" id="ARBA00022898"/>
    </source>
</evidence>
<sequence>MHMVVEKSQAVINSSDLPDFIEKKLRQCDDEMFRPRKNKKPLVLGDRLPDAGSIMLQSNDYLNISNHSRIRKAQLEMLTAMNREPLMSAVFLHEDSAMNQFEKKMALFTGFESSILCQSGWSANVGLLQVIADPTVPVYIDFFAHMSLWDGIKIAGATPYAFRHNDAAHLDRLISEYGQGIVVFDSLYSTSGEIAPIRELVEVTNRHGCVSVVDESHSLGTHGKQGAGLINEYGMSDQVHFITASLAKAFAGRAGIILCPSRLSKYYPFLASPSIFSSTLLDYEIAGLNATLDVIIKGDDRRKALREKSRYFRTGLSSLGYSIASESQIVSILSGLEPDTEKLRDALEARNIFGSAFMAPATPRTRSLMRFSIHSGLTMEELDYVLNVCEDIRDEIGMWKWKSTRKNKASH</sequence>
<dbReference type="InterPro" id="IPR015424">
    <property type="entry name" value="PyrdxlP-dep_Trfase"/>
</dbReference>
<proteinExistence type="predicted"/>